<feature type="transmembrane region" description="Helical" evidence="6">
    <location>
        <begin position="34"/>
        <end position="53"/>
    </location>
</feature>
<evidence type="ECO:0000256" key="6">
    <source>
        <dbReference type="SAM" id="Phobius"/>
    </source>
</evidence>
<keyword evidence="2 6" id="KW-0812">Transmembrane</keyword>
<dbReference type="Pfam" id="PF04357">
    <property type="entry name" value="TamB"/>
    <property type="match status" value="1"/>
</dbReference>
<evidence type="ECO:0000256" key="5">
    <source>
        <dbReference type="SAM" id="MobiDB-lite"/>
    </source>
</evidence>
<dbReference type="PANTHER" id="PTHR36985">
    <property type="entry name" value="TRANSLOCATION AND ASSEMBLY MODULE SUBUNIT TAMB"/>
    <property type="match status" value="1"/>
</dbReference>
<dbReference type="GO" id="GO:0009306">
    <property type="term" value="P:protein secretion"/>
    <property type="evidence" value="ECO:0007669"/>
    <property type="project" value="InterPro"/>
</dbReference>
<organism evidence="8 9">
    <name type="scientific">Allopontixanthobacter sediminis</name>
    <dbReference type="NCBI Taxonomy" id="1689985"/>
    <lineage>
        <taxon>Bacteria</taxon>
        <taxon>Pseudomonadati</taxon>
        <taxon>Pseudomonadota</taxon>
        <taxon>Alphaproteobacteria</taxon>
        <taxon>Sphingomonadales</taxon>
        <taxon>Erythrobacteraceae</taxon>
        <taxon>Allopontixanthobacter</taxon>
    </lineage>
</organism>
<feature type="region of interest" description="Disordered" evidence="5">
    <location>
        <begin position="1"/>
        <end position="25"/>
    </location>
</feature>
<sequence>MVDGVDEVEGQEVGHQDPATSPARRSRSRRITRWVVGALAALAILLIAAFAVLNSPIGKRFIADQIAQVAPASGLRFEVGRIDGDIFGEAVLHDVVLLDPKGRFLTIPVVELDWRPLSWITKGLDIRNLTARRGDLLRMPELLPGDPDAPILPDFDIRIDRFVIDDLTLAPGIAGEEAQRVNLTAQTDIRDGRVFVKADGRLGQRDRIYALIDAEPDGDKFDIEMDYIAPQDGVLAGMLGADAPYRGVITGDGTWSSWKGALLVRRAEERAAAFMITNRAGEYTISGQAYPEPWLTGLPASALGEAVGLIARGTLEDSVLDGNVWLFGQAVEATAAGVVDLAGNAFQTLEIGARLTDPALLGSDLRLEGASLSATLDGAFRDLSIPHELAVERFVSGETVITGITQQGTATYDGTRWVLPLTAEVERVSTGTALLDPRLVGGRLNGTVFYTGNRVLSDDLVIDFGDLTARLALQGDVERGTYALAGPVNVTGLPLENVGNVSGTAKILLTLPASAPWTLAADFNGRIPNVTNATLANLAGEAIAFRGGVTLGGASAGGLTPITFRNVVVGASKLSLRMNGRVAGGTTTLAGSGNHTQYGDFTVEAAVTDAGPEAVLVFANPLPAAGLTDVRVAIAPTEEGFAIDTEGGSLLGPFAGQLGLYAPEGGPTRIAVETLTVWKTAITGDITLSDAGASGALALSGGGLDGTIALSPRSGGQAFDVDIRARRASFGGETPISIARADIEASGLFRSSDNALETRSTITGNIFAEGISYGNLFIGRLAARADLTNGQGPITASLSGRRGGRFNLQLNANVASDRIDLVARGDFAGRRIGMPRRAVLTKLDDGGWRLAPSQISFGRGFAIAEGRFGGRGPTELELKLANMPLSLVDIAVADFGLGGTISGIIDYRGQAGQLPAGSARLKIDNLSRSGLVLTSRPIDVLLVSRLTGQQLETRAVIDEGGERRGRMQARITDMPASGDLLSRLEAGDLFAQLRFAGPADALWRLSAIETFDLTGPVSVAADVTGSLNNPRVRGSVSSDNLRMQSALSGTDVNNITLRGSFAGSLLRLNRFSGTAVNGGSVSGSGTVDLGELTTSGPKIDIKIAAKNARLLDAAGLSATVTGPLRIISSGSGGTIAGRLLINRAAWTLGSAASAEDLPQIKTTQINTAADIAPSRVRSNPWRYLIDARAPSRVDVDGMGLDSEWSADIILRGTTSDPRIGGEANVIRGSYSFAGTRFELTRGEIDFDANVPIDPRVDIEAETSADGIDVTVSVEGNALQPEITFTSTPPLPEEEILSRLLFGGSITELSATDALQLGAALASLRGGGGMDPINQLRTAIGLDRLRIVSADPALGRGTAVAVGKNIGRRFYVEIITDGGGYSATEAEFRVTSWLSLLASISTIGRESVSAEISKDY</sequence>
<dbReference type="RefSeq" id="WP_160756796.1">
    <property type="nucleotide sequence ID" value="NZ_WTYL01000003.1"/>
</dbReference>
<accession>A0A845B465</accession>
<feature type="domain" description="Translocation and assembly module TamB C-terminal" evidence="7">
    <location>
        <begin position="1071"/>
        <end position="1408"/>
    </location>
</feature>
<evidence type="ECO:0000256" key="4">
    <source>
        <dbReference type="ARBA" id="ARBA00023136"/>
    </source>
</evidence>
<evidence type="ECO:0000256" key="2">
    <source>
        <dbReference type="ARBA" id="ARBA00022692"/>
    </source>
</evidence>
<comment type="caution">
    <text evidence="8">The sequence shown here is derived from an EMBL/GenBank/DDBJ whole genome shotgun (WGS) entry which is preliminary data.</text>
</comment>
<dbReference type="GO" id="GO:0005886">
    <property type="term" value="C:plasma membrane"/>
    <property type="evidence" value="ECO:0007669"/>
    <property type="project" value="InterPro"/>
</dbReference>
<comment type="subcellular location">
    <subcellularLocation>
        <location evidence="1">Membrane</location>
        <topology evidence="1">Single-pass membrane protein</topology>
    </subcellularLocation>
</comment>
<dbReference type="EMBL" id="WTYL01000003">
    <property type="protein sequence ID" value="MXP45168.1"/>
    <property type="molecule type" value="Genomic_DNA"/>
</dbReference>
<evidence type="ECO:0000313" key="8">
    <source>
        <dbReference type="EMBL" id="MXP45168.1"/>
    </source>
</evidence>
<keyword evidence="9" id="KW-1185">Reference proteome</keyword>
<evidence type="ECO:0000256" key="1">
    <source>
        <dbReference type="ARBA" id="ARBA00004167"/>
    </source>
</evidence>
<keyword evidence="4 6" id="KW-0472">Membrane</keyword>
<evidence type="ECO:0000259" key="7">
    <source>
        <dbReference type="Pfam" id="PF04357"/>
    </source>
</evidence>
<evidence type="ECO:0000256" key="3">
    <source>
        <dbReference type="ARBA" id="ARBA00022989"/>
    </source>
</evidence>
<dbReference type="InterPro" id="IPR007452">
    <property type="entry name" value="TamB_C"/>
</dbReference>
<dbReference type="Proteomes" id="UP000431922">
    <property type="component" value="Unassembled WGS sequence"/>
</dbReference>
<dbReference type="PANTHER" id="PTHR36985:SF1">
    <property type="entry name" value="TRANSLOCATION AND ASSEMBLY MODULE SUBUNIT TAMB"/>
    <property type="match status" value="1"/>
</dbReference>
<proteinExistence type="predicted"/>
<dbReference type="OrthoDB" id="7784409at2"/>
<evidence type="ECO:0000313" key="9">
    <source>
        <dbReference type="Proteomes" id="UP000431922"/>
    </source>
</evidence>
<gene>
    <name evidence="8" type="ORF">GRI65_11990</name>
</gene>
<keyword evidence="3 6" id="KW-1133">Transmembrane helix</keyword>
<feature type="compositionally biased region" description="Acidic residues" evidence="5">
    <location>
        <begin position="1"/>
        <end position="10"/>
    </location>
</feature>
<reference evidence="8 9" key="1">
    <citation type="submission" date="2019-12" db="EMBL/GenBank/DDBJ databases">
        <title>Genomic-based taxomic classification of the family Erythrobacteraceae.</title>
        <authorList>
            <person name="Xu L."/>
        </authorList>
    </citation>
    <scope>NUCLEOTIDE SEQUENCE [LARGE SCALE GENOMIC DNA]</scope>
    <source>
        <strain evidence="8 9">KCTC 42453</strain>
    </source>
</reference>
<name>A0A845B465_9SPHN</name>
<protein>
    <submittedName>
        <fullName evidence="8">DUF490 domain-containing protein</fullName>
    </submittedName>
</protein>